<protein>
    <submittedName>
        <fullName evidence="2">Putative DNA relaxase</fullName>
    </submittedName>
</protein>
<dbReference type="InterPro" id="IPR003491">
    <property type="entry name" value="REP-like_C"/>
</dbReference>
<evidence type="ECO:0000313" key="2">
    <source>
        <dbReference type="EMBL" id="VTQ74403.1"/>
    </source>
</evidence>
<sequence length="134" mass="15890">MRFKNERAMLVIKEFMKSGDLASIILGIMKDYLLFTDRRVGVSRKYWNVNRKWQYFLGDAEKMRLAVEPNEQLYERSKNWFKRTAAATAKVIQEIDEIKGTQEFQEIIDEIELSEKHQHVIEVQTTNIKDMICA</sequence>
<reference evidence="2 3" key="1">
    <citation type="submission" date="2019-05" db="EMBL/GenBank/DDBJ databases">
        <authorList>
            <consortium name="Pathogen Informatics"/>
        </authorList>
    </citation>
    <scope>NUCLEOTIDE SEQUENCE [LARGE SCALE GENOMIC DNA]</scope>
    <source>
        <strain evidence="2 3">NCTC12204</strain>
    </source>
</reference>
<dbReference type="Proteomes" id="UP000352698">
    <property type="component" value="Unassembled WGS sequence"/>
</dbReference>
<proteinExistence type="predicted"/>
<dbReference type="Pfam" id="PF02486">
    <property type="entry name" value="Rep_trans"/>
    <property type="match status" value="1"/>
</dbReference>
<feature type="domain" description="Replication initiation protein-like C-terminal" evidence="1">
    <location>
        <begin position="2"/>
        <end position="108"/>
    </location>
</feature>
<accession>A0A7Z9AX47</accession>
<evidence type="ECO:0000313" key="3">
    <source>
        <dbReference type="Proteomes" id="UP000352698"/>
    </source>
</evidence>
<dbReference type="AlphaFoldDB" id="A0A7Z9AX47"/>
<evidence type="ECO:0000259" key="1">
    <source>
        <dbReference type="Pfam" id="PF02486"/>
    </source>
</evidence>
<comment type="caution">
    <text evidence="2">The sequence shown here is derived from an EMBL/GenBank/DDBJ whole genome shotgun (WGS) entry which is preliminary data.</text>
</comment>
<gene>
    <name evidence="2" type="primary">nicK_2</name>
    <name evidence="2" type="ORF">NCTC12204_02832</name>
</gene>
<dbReference type="EMBL" id="CABEEP010000003">
    <property type="protein sequence ID" value="VTQ74403.1"/>
    <property type="molecule type" value="Genomic_DNA"/>
</dbReference>
<name>A0A7Z9AX47_ENTHR</name>
<organism evidence="2 3">
    <name type="scientific">Enterococcus hirae</name>
    <dbReference type="NCBI Taxonomy" id="1354"/>
    <lineage>
        <taxon>Bacteria</taxon>
        <taxon>Bacillati</taxon>
        <taxon>Bacillota</taxon>
        <taxon>Bacilli</taxon>
        <taxon>Lactobacillales</taxon>
        <taxon>Enterococcaceae</taxon>
        <taxon>Enterococcus</taxon>
    </lineage>
</organism>